<gene>
    <name evidence="1" type="ORF">MRB53_005656</name>
</gene>
<dbReference type="Proteomes" id="UP001234297">
    <property type="component" value="Chromosome 2"/>
</dbReference>
<protein>
    <submittedName>
        <fullName evidence="1">Uncharacterized protein</fullName>
    </submittedName>
</protein>
<comment type="caution">
    <text evidence="1">The sequence shown here is derived from an EMBL/GenBank/DDBJ whole genome shotgun (WGS) entry which is preliminary data.</text>
</comment>
<sequence>MELGLDALKRRTPVDKPIELGPTNTEDLYRVGSASATESQSKGDSRNSRGSQSKTEERSTPVGRSLDMDETIRCSCEQEKEKINSFEKEKRQNRWSLVGEGSNKKENEQINSSDFVSG</sequence>
<evidence type="ECO:0000313" key="1">
    <source>
        <dbReference type="EMBL" id="KAJ8643908.1"/>
    </source>
</evidence>
<dbReference type="EMBL" id="CM056810">
    <property type="protein sequence ID" value="KAJ8643908.1"/>
    <property type="molecule type" value="Genomic_DNA"/>
</dbReference>
<proteinExistence type="predicted"/>
<organism evidence="1 2">
    <name type="scientific">Persea americana</name>
    <name type="common">Avocado</name>
    <dbReference type="NCBI Taxonomy" id="3435"/>
    <lineage>
        <taxon>Eukaryota</taxon>
        <taxon>Viridiplantae</taxon>
        <taxon>Streptophyta</taxon>
        <taxon>Embryophyta</taxon>
        <taxon>Tracheophyta</taxon>
        <taxon>Spermatophyta</taxon>
        <taxon>Magnoliopsida</taxon>
        <taxon>Magnoliidae</taxon>
        <taxon>Laurales</taxon>
        <taxon>Lauraceae</taxon>
        <taxon>Persea</taxon>
    </lineage>
</organism>
<accession>A0ACC2MEH3</accession>
<keyword evidence="2" id="KW-1185">Reference proteome</keyword>
<reference evidence="1 2" key="1">
    <citation type="journal article" date="2022" name="Hortic Res">
        <title>A haplotype resolved chromosomal level avocado genome allows analysis of novel avocado genes.</title>
        <authorList>
            <person name="Nath O."/>
            <person name="Fletcher S.J."/>
            <person name="Hayward A."/>
            <person name="Shaw L.M."/>
            <person name="Masouleh A.K."/>
            <person name="Furtado A."/>
            <person name="Henry R.J."/>
            <person name="Mitter N."/>
        </authorList>
    </citation>
    <scope>NUCLEOTIDE SEQUENCE [LARGE SCALE GENOMIC DNA]</scope>
    <source>
        <strain evidence="2">cv. Hass</strain>
    </source>
</reference>
<evidence type="ECO:0000313" key="2">
    <source>
        <dbReference type="Proteomes" id="UP001234297"/>
    </source>
</evidence>
<name>A0ACC2MEH3_PERAE</name>